<sequence length="68" mass="7858">MEELKIPKLDGENYTAWSIRTRAALVQKNCWDAISPGYGDTLNEVQSKNNEKALTFLFLVVEDQFLFF</sequence>
<accession>A0A0J7JV57</accession>
<name>A0A0J7JV57_LASNI</name>
<dbReference type="Proteomes" id="UP000036403">
    <property type="component" value="Unassembled WGS sequence"/>
</dbReference>
<proteinExistence type="predicted"/>
<dbReference type="OrthoDB" id="8063676at2759"/>
<comment type="caution">
    <text evidence="1">The sequence shown here is derived from an EMBL/GenBank/DDBJ whole genome shotgun (WGS) entry which is preliminary data.</text>
</comment>
<organism evidence="1 2">
    <name type="scientific">Lasius niger</name>
    <name type="common">Black garden ant</name>
    <dbReference type="NCBI Taxonomy" id="67767"/>
    <lineage>
        <taxon>Eukaryota</taxon>
        <taxon>Metazoa</taxon>
        <taxon>Ecdysozoa</taxon>
        <taxon>Arthropoda</taxon>
        <taxon>Hexapoda</taxon>
        <taxon>Insecta</taxon>
        <taxon>Pterygota</taxon>
        <taxon>Neoptera</taxon>
        <taxon>Endopterygota</taxon>
        <taxon>Hymenoptera</taxon>
        <taxon>Apocrita</taxon>
        <taxon>Aculeata</taxon>
        <taxon>Formicoidea</taxon>
        <taxon>Formicidae</taxon>
        <taxon>Formicinae</taxon>
        <taxon>Lasius</taxon>
        <taxon>Lasius</taxon>
    </lineage>
</organism>
<keyword evidence="2" id="KW-1185">Reference proteome</keyword>
<evidence type="ECO:0000313" key="2">
    <source>
        <dbReference type="Proteomes" id="UP000036403"/>
    </source>
</evidence>
<dbReference type="EMBL" id="LBMM01032310">
    <property type="protein sequence ID" value="KMQ81731.1"/>
    <property type="molecule type" value="Genomic_DNA"/>
</dbReference>
<dbReference type="AlphaFoldDB" id="A0A0J7JV57"/>
<gene>
    <name evidence="1" type="ORF">RF55_25412</name>
</gene>
<reference evidence="1 2" key="1">
    <citation type="submission" date="2015-04" db="EMBL/GenBank/DDBJ databases">
        <title>Lasius niger genome sequencing.</title>
        <authorList>
            <person name="Konorov E.A."/>
            <person name="Nikitin M.A."/>
            <person name="Kirill M.V."/>
            <person name="Chang P."/>
        </authorList>
    </citation>
    <scope>NUCLEOTIDE SEQUENCE [LARGE SCALE GENOMIC DNA]</scope>
    <source>
        <tissue evidence="1">Whole</tissue>
    </source>
</reference>
<evidence type="ECO:0000313" key="1">
    <source>
        <dbReference type="EMBL" id="KMQ81731.1"/>
    </source>
</evidence>
<protein>
    <submittedName>
        <fullName evidence="1">Gag-pol polyprotein</fullName>
    </submittedName>
</protein>
<dbReference type="PaxDb" id="67767-A0A0J7JV57"/>